<evidence type="ECO:0000256" key="1">
    <source>
        <dbReference type="ARBA" id="ARBA00004651"/>
    </source>
</evidence>
<evidence type="ECO:0000313" key="9">
    <source>
        <dbReference type="Proteomes" id="UP000184139"/>
    </source>
</evidence>
<feature type="transmembrane region" description="Helical" evidence="7">
    <location>
        <begin position="125"/>
        <end position="148"/>
    </location>
</feature>
<reference evidence="8 9" key="1">
    <citation type="submission" date="2016-11" db="EMBL/GenBank/DDBJ databases">
        <authorList>
            <person name="Jaros S."/>
            <person name="Januszkiewicz K."/>
            <person name="Wedrychowicz H."/>
        </authorList>
    </citation>
    <scope>NUCLEOTIDE SEQUENCE [LARGE SCALE GENOMIC DNA]</scope>
    <source>
        <strain evidence="8 9">DSM 9705</strain>
    </source>
</reference>
<dbReference type="InterPro" id="IPR054823">
    <property type="entry name" value="DsrP-like"/>
</dbReference>
<dbReference type="AlphaFoldDB" id="A0A1M5UI78"/>
<comment type="similarity">
    <text evidence="2">Belongs to the NrfD family.</text>
</comment>
<comment type="subcellular location">
    <subcellularLocation>
        <location evidence="1">Cell membrane</location>
        <topology evidence="1">Multi-pass membrane protein</topology>
    </subcellularLocation>
</comment>
<evidence type="ECO:0000256" key="4">
    <source>
        <dbReference type="ARBA" id="ARBA00022692"/>
    </source>
</evidence>
<feature type="transmembrane region" description="Helical" evidence="7">
    <location>
        <begin position="239"/>
        <end position="260"/>
    </location>
</feature>
<evidence type="ECO:0000256" key="3">
    <source>
        <dbReference type="ARBA" id="ARBA00022475"/>
    </source>
</evidence>
<dbReference type="Gene3D" id="1.20.1630.10">
    <property type="entry name" value="Formate dehydrogenase/DMSO reductase domain"/>
    <property type="match status" value="1"/>
</dbReference>
<feature type="transmembrane region" description="Helical" evidence="7">
    <location>
        <begin position="53"/>
        <end position="74"/>
    </location>
</feature>
<dbReference type="PANTHER" id="PTHR43044:SF2">
    <property type="entry name" value="POLYSULPHIDE REDUCTASE NRFD"/>
    <property type="match status" value="1"/>
</dbReference>
<dbReference type="RefSeq" id="WP_073374199.1">
    <property type="nucleotide sequence ID" value="NZ_FQXS01000005.1"/>
</dbReference>
<feature type="transmembrane region" description="Helical" evidence="7">
    <location>
        <begin position="287"/>
        <end position="307"/>
    </location>
</feature>
<accession>A0A1M5UI78</accession>
<keyword evidence="6 7" id="KW-0472">Membrane</keyword>
<feature type="transmembrane region" description="Helical" evidence="7">
    <location>
        <begin position="160"/>
        <end position="183"/>
    </location>
</feature>
<dbReference type="NCBIfam" id="NF045798">
    <property type="entry name" value="DsrP"/>
    <property type="match status" value="1"/>
</dbReference>
<name>A0A1M5UI78_9BACT</name>
<keyword evidence="5 7" id="KW-1133">Transmembrane helix</keyword>
<dbReference type="InterPro" id="IPR005614">
    <property type="entry name" value="NrfD-like"/>
</dbReference>
<keyword evidence="3" id="KW-1003">Cell membrane</keyword>
<protein>
    <submittedName>
        <fullName evidence="8">Putative sulfite reductase-associated electron transfer protein DsrP</fullName>
    </submittedName>
</protein>
<feature type="transmembrane region" description="Helical" evidence="7">
    <location>
        <begin position="86"/>
        <end position="105"/>
    </location>
</feature>
<evidence type="ECO:0000256" key="7">
    <source>
        <dbReference type="SAM" id="Phobius"/>
    </source>
</evidence>
<proteinExistence type="inferred from homology"/>
<feature type="transmembrane region" description="Helical" evidence="7">
    <location>
        <begin position="12"/>
        <end position="33"/>
    </location>
</feature>
<dbReference type="Proteomes" id="UP000184139">
    <property type="component" value="Unassembled WGS sequence"/>
</dbReference>
<feature type="transmembrane region" description="Helical" evidence="7">
    <location>
        <begin position="195"/>
        <end position="219"/>
    </location>
</feature>
<dbReference type="GO" id="GO:0005886">
    <property type="term" value="C:plasma membrane"/>
    <property type="evidence" value="ECO:0007669"/>
    <property type="project" value="UniProtKB-SubCell"/>
</dbReference>
<dbReference type="EMBL" id="FQXS01000005">
    <property type="protein sequence ID" value="SHH62782.1"/>
    <property type="molecule type" value="Genomic_DNA"/>
</dbReference>
<dbReference type="OrthoDB" id="9768846at2"/>
<gene>
    <name evidence="8" type="ORF">SAMN02745124_01183</name>
</gene>
<evidence type="ECO:0000256" key="6">
    <source>
        <dbReference type="ARBA" id="ARBA00023136"/>
    </source>
</evidence>
<evidence type="ECO:0000256" key="2">
    <source>
        <dbReference type="ARBA" id="ARBA00008929"/>
    </source>
</evidence>
<evidence type="ECO:0000256" key="5">
    <source>
        <dbReference type="ARBA" id="ARBA00022989"/>
    </source>
</evidence>
<dbReference type="PANTHER" id="PTHR43044">
    <property type="match status" value="1"/>
</dbReference>
<keyword evidence="4 7" id="KW-0812">Transmembrane</keyword>
<feature type="transmembrane region" description="Helical" evidence="7">
    <location>
        <begin position="361"/>
        <end position="379"/>
    </location>
</feature>
<organism evidence="8 9">
    <name type="scientific">Desulfofustis glycolicus DSM 9705</name>
    <dbReference type="NCBI Taxonomy" id="1121409"/>
    <lineage>
        <taxon>Bacteria</taxon>
        <taxon>Pseudomonadati</taxon>
        <taxon>Thermodesulfobacteriota</taxon>
        <taxon>Desulfobulbia</taxon>
        <taxon>Desulfobulbales</taxon>
        <taxon>Desulfocapsaceae</taxon>
        <taxon>Desulfofustis</taxon>
    </lineage>
</organism>
<keyword evidence="9" id="KW-1185">Reference proteome</keyword>
<feature type="transmembrane region" description="Helical" evidence="7">
    <location>
        <begin position="319"/>
        <end position="341"/>
    </location>
</feature>
<evidence type="ECO:0000313" key="8">
    <source>
        <dbReference type="EMBL" id="SHH62782.1"/>
    </source>
</evidence>
<dbReference type="Pfam" id="PF03916">
    <property type="entry name" value="NrfD"/>
    <property type="match status" value="1"/>
</dbReference>
<sequence length="391" mass="43980">MIEKTLKGKPAYWIWLAILGTFIAIGWACYFRQYVFGLGLTGMSRDVSWGLYISQFTFLVGVAAGGLMLVLPYYIHNYKAFGRITILGEFLAISALVMCLMFIMADLGQPLRGLNVIFHPTPQSMLFWDMCVLWGYLLLNVLCGWVILTAERKQVPPPKWIYFFVAISIPFAVSIHTVTAMLYCGLPGRHFWLSAIIAPRFLASAFAAGPSLILLACLVMRKYAHFDAGKEAIQKMTTIIMYAVIINTFFFLLEFFVGYYSEVPGHIHSLEYLFFGLEHDGHVYNNLVPFMWTAALFNFTGLGILAYMKIAKVFDYRLVGTAATLIFLALWADKGLGFVFAGFVPNPLEEVTEYIPTLNELGITLGIWATGFFLLTLLYKIAVGIEHEVEA</sequence>
<dbReference type="STRING" id="1121409.SAMN02745124_01183"/>